<dbReference type="Gene3D" id="2.30.30.40">
    <property type="entry name" value="SH3 Domains"/>
    <property type="match status" value="1"/>
</dbReference>
<dbReference type="AlphaFoldDB" id="A0A8D8SKW1"/>
<dbReference type="GO" id="GO:0007169">
    <property type="term" value="P:cell surface receptor protein tyrosine kinase signaling pathway"/>
    <property type="evidence" value="ECO:0007669"/>
    <property type="project" value="TreeGrafter"/>
</dbReference>
<evidence type="ECO:0000256" key="8">
    <source>
        <dbReference type="ARBA" id="ARBA00022949"/>
    </source>
</evidence>
<dbReference type="CDD" id="cd11844">
    <property type="entry name" value="SH3_CAS"/>
    <property type="match status" value="1"/>
</dbReference>
<evidence type="ECO:0000256" key="9">
    <source>
        <dbReference type="PROSITE-ProRule" id="PRU00192"/>
    </source>
</evidence>
<dbReference type="PROSITE" id="PS50002">
    <property type="entry name" value="SH3"/>
    <property type="match status" value="1"/>
</dbReference>
<dbReference type="EMBL" id="HBUF01219795">
    <property type="protein sequence ID" value="CAG6668883.1"/>
    <property type="molecule type" value="Transcribed_RNA"/>
</dbReference>
<name>A0A8D8SKW1_9HEMI</name>
<dbReference type="InterPro" id="IPR001452">
    <property type="entry name" value="SH3_domain"/>
</dbReference>
<dbReference type="PANTHER" id="PTHR10654:SF18">
    <property type="entry name" value="IP17195P"/>
    <property type="match status" value="1"/>
</dbReference>
<keyword evidence="8" id="KW-0965">Cell junction</keyword>
<dbReference type="Gene3D" id="1.20.120.830">
    <property type="entry name" value="Serine-rich domain"/>
    <property type="match status" value="1"/>
</dbReference>
<proteinExistence type="inferred from homology"/>
<keyword evidence="7" id="KW-0130">Cell adhesion</keyword>
<dbReference type="Pfam" id="PF00018">
    <property type="entry name" value="SH3_1"/>
    <property type="match status" value="1"/>
</dbReference>
<dbReference type="InterPro" id="IPR014928">
    <property type="entry name" value="Serine_rich_dom"/>
</dbReference>
<dbReference type="EMBL" id="HBUF01219797">
    <property type="protein sequence ID" value="CAG6668887.1"/>
    <property type="molecule type" value="Transcribed_RNA"/>
</dbReference>
<evidence type="ECO:0000256" key="4">
    <source>
        <dbReference type="ARBA" id="ARBA00022443"/>
    </source>
</evidence>
<dbReference type="CDD" id="cd11564">
    <property type="entry name" value="FAT-like_CAS_C"/>
    <property type="match status" value="1"/>
</dbReference>
<dbReference type="InterPro" id="IPR037362">
    <property type="entry name" value="CAS_fam"/>
</dbReference>
<dbReference type="SMART" id="SM00326">
    <property type="entry name" value="SH3"/>
    <property type="match status" value="1"/>
</dbReference>
<dbReference type="GO" id="GO:0005925">
    <property type="term" value="C:focal adhesion"/>
    <property type="evidence" value="ECO:0007669"/>
    <property type="project" value="UniProtKB-SubCell"/>
</dbReference>
<evidence type="ECO:0000259" key="11">
    <source>
        <dbReference type="PROSITE" id="PS50002"/>
    </source>
</evidence>
<accession>A0A8D8SKW1</accession>
<comment type="subcellular location">
    <subcellularLocation>
        <location evidence="1">Cell junction</location>
        <location evidence="1">Focal adhesion</location>
    </subcellularLocation>
    <subcellularLocation>
        <location evidence="2">Cytoplasm</location>
    </subcellularLocation>
</comment>
<dbReference type="EMBL" id="HBUF01219800">
    <property type="protein sequence ID" value="CAG6668893.1"/>
    <property type="molecule type" value="Transcribed_RNA"/>
</dbReference>
<dbReference type="GO" id="GO:0016477">
    <property type="term" value="P:cell migration"/>
    <property type="evidence" value="ECO:0007669"/>
    <property type="project" value="TreeGrafter"/>
</dbReference>
<evidence type="ECO:0000256" key="7">
    <source>
        <dbReference type="ARBA" id="ARBA00022889"/>
    </source>
</evidence>
<reference evidence="12" key="1">
    <citation type="submission" date="2021-05" db="EMBL/GenBank/DDBJ databases">
        <authorList>
            <person name="Alioto T."/>
            <person name="Alioto T."/>
            <person name="Gomez Garrido J."/>
        </authorList>
    </citation>
    <scope>NUCLEOTIDE SEQUENCE</scope>
</reference>
<feature type="region of interest" description="Disordered" evidence="10">
    <location>
        <begin position="200"/>
        <end position="249"/>
    </location>
</feature>
<evidence type="ECO:0000256" key="1">
    <source>
        <dbReference type="ARBA" id="ARBA00004246"/>
    </source>
</evidence>
<dbReference type="InterPro" id="IPR036028">
    <property type="entry name" value="SH3-like_dom_sf"/>
</dbReference>
<dbReference type="InterPro" id="IPR021901">
    <property type="entry name" value="CAS_C"/>
</dbReference>
<evidence type="ECO:0000256" key="10">
    <source>
        <dbReference type="SAM" id="MobiDB-lite"/>
    </source>
</evidence>
<dbReference type="SUPFAM" id="SSF50044">
    <property type="entry name" value="SH3-domain"/>
    <property type="match status" value="1"/>
</dbReference>
<evidence type="ECO:0000313" key="12">
    <source>
        <dbReference type="EMBL" id="CAG6668891.1"/>
    </source>
</evidence>
<feature type="domain" description="SH3" evidence="11">
    <location>
        <begin position="8"/>
        <end position="70"/>
    </location>
</feature>
<dbReference type="InterPro" id="IPR038319">
    <property type="entry name" value="Serine_rich_sf"/>
</dbReference>
<dbReference type="EMBL" id="HBUF01219796">
    <property type="protein sequence ID" value="CAG6668885.1"/>
    <property type="molecule type" value="Transcribed_RNA"/>
</dbReference>
<evidence type="ECO:0000256" key="6">
    <source>
        <dbReference type="ARBA" id="ARBA00022553"/>
    </source>
</evidence>
<sequence>MPQQEIPSQRCMARAMYDNVAEAPDELVFRKGDLLTVLEQNTSGLEGWWLCVLRGRQGICPGNRLKIVAGMYANESNELVSSATGGGAGNDFNTLQKQGKRRSWNVQPNKVMTPQKVGDVFLYDVAAAAAMQKYDVPRAQNWAHPQQTTESSYDIPPAPIPVQTDYANLPSNLPPMEAYDVPQNRTIQVVQGDAYDVPRSLNCSLDTPPSRLGVGGGRLSPSSSISSLTTNSDSVSSSSASNRSSSFMSEYDVPRSATKVLMSQSFPSQLPSSRSLVQHHPVELQESREHLQRAETEVVTSINKLISFASPEWRSRDSLEPRLPDIQAATRQLQTSLHEFTLFTQRCLSNASKCEDKSLYTKLNTLVNCLLDSDRIIHEACRSLSDQGWDINRLAREPGDKIQPDSLDQLIVICIKSLLDHVKTVSTFIQGNSPILFKRPSTTTDGPSADTSSTTEWTSDDYVKASGSEPSPAALLTGEEGTYEMLTNRNDVPTMDRFNLVGGDGDRLNCSSSGGYADKQALLFYAAQIASLSLQLTTAIDLFLQTVEHNQPPRVFLSHSMLVLMSAYRLVYIGDTVGKNLMSGSEMKNKLTQCSNLLCDTLGTAVHKTRKAALQFPSVTAVQEMVDSVVDISHVARDLKIGIVMCAQHT</sequence>
<keyword evidence="6" id="KW-0597">Phosphoprotein</keyword>
<dbReference type="GO" id="GO:0007155">
    <property type="term" value="P:cell adhesion"/>
    <property type="evidence" value="ECO:0007669"/>
    <property type="project" value="UniProtKB-KW"/>
</dbReference>
<evidence type="ECO:0000256" key="3">
    <source>
        <dbReference type="ARBA" id="ARBA00007848"/>
    </source>
</evidence>
<dbReference type="GO" id="GO:0005737">
    <property type="term" value="C:cytoplasm"/>
    <property type="evidence" value="ECO:0007669"/>
    <property type="project" value="UniProtKB-SubCell"/>
</dbReference>
<keyword evidence="4 9" id="KW-0728">SH3 domain</keyword>
<feature type="compositionally biased region" description="Low complexity" evidence="10">
    <location>
        <begin position="220"/>
        <end position="249"/>
    </location>
</feature>
<keyword evidence="5" id="KW-0963">Cytoplasm</keyword>
<dbReference type="EMBL" id="HBUF01219798">
    <property type="protein sequence ID" value="CAG6668889.1"/>
    <property type="molecule type" value="Transcribed_RNA"/>
</dbReference>
<dbReference type="Pfam" id="PF12026">
    <property type="entry name" value="CAS_C"/>
    <property type="match status" value="1"/>
</dbReference>
<dbReference type="Pfam" id="PF08824">
    <property type="entry name" value="Serine_rich"/>
    <property type="match status" value="1"/>
</dbReference>
<evidence type="ECO:0000256" key="2">
    <source>
        <dbReference type="ARBA" id="ARBA00004496"/>
    </source>
</evidence>
<comment type="similarity">
    <text evidence="3">Belongs to the CAS family.</text>
</comment>
<dbReference type="Gene3D" id="1.20.120.230">
    <property type="entry name" value="Alpha-catenin/vinculin-like"/>
    <property type="match status" value="1"/>
</dbReference>
<organism evidence="12">
    <name type="scientific">Cacopsylla melanoneura</name>
    <dbReference type="NCBI Taxonomy" id="428564"/>
    <lineage>
        <taxon>Eukaryota</taxon>
        <taxon>Metazoa</taxon>
        <taxon>Ecdysozoa</taxon>
        <taxon>Arthropoda</taxon>
        <taxon>Hexapoda</taxon>
        <taxon>Insecta</taxon>
        <taxon>Pterygota</taxon>
        <taxon>Neoptera</taxon>
        <taxon>Paraneoptera</taxon>
        <taxon>Hemiptera</taxon>
        <taxon>Sternorrhyncha</taxon>
        <taxon>Psylloidea</taxon>
        <taxon>Psyllidae</taxon>
        <taxon>Psyllinae</taxon>
        <taxon>Cacopsylla</taxon>
    </lineage>
</organism>
<dbReference type="GO" id="GO:0005886">
    <property type="term" value="C:plasma membrane"/>
    <property type="evidence" value="ECO:0007669"/>
    <property type="project" value="TreeGrafter"/>
</dbReference>
<protein>
    <submittedName>
        <fullName evidence="12">Breast cancer anti-estrogen resistance protein 1</fullName>
    </submittedName>
</protein>
<evidence type="ECO:0000256" key="5">
    <source>
        <dbReference type="ARBA" id="ARBA00022490"/>
    </source>
</evidence>
<dbReference type="EMBL" id="HBUF01219799">
    <property type="protein sequence ID" value="CAG6668891.1"/>
    <property type="molecule type" value="Transcribed_RNA"/>
</dbReference>
<dbReference type="PANTHER" id="PTHR10654">
    <property type="entry name" value="CAS SCAFFOLDING PROTEIN"/>
    <property type="match status" value="1"/>
</dbReference>
<dbReference type="FunFam" id="2.30.30.40:FF:000009">
    <property type="entry name" value="Breast cancer anti-estrogen resistance 1"/>
    <property type="match status" value="1"/>
</dbReference>